<name>A0AA47MDM4_MERPO</name>
<evidence type="ECO:0000256" key="1">
    <source>
        <dbReference type="ARBA" id="ARBA00004138"/>
    </source>
</evidence>
<keyword evidence="3" id="KW-0677">Repeat</keyword>
<evidence type="ECO:0000313" key="8">
    <source>
        <dbReference type="Proteomes" id="UP001174136"/>
    </source>
</evidence>
<organism evidence="7 8">
    <name type="scientific">Merluccius polli</name>
    <name type="common">Benguela hake</name>
    <name type="synonym">Merluccius cadenati</name>
    <dbReference type="NCBI Taxonomy" id="89951"/>
    <lineage>
        <taxon>Eukaryota</taxon>
        <taxon>Metazoa</taxon>
        <taxon>Chordata</taxon>
        <taxon>Craniata</taxon>
        <taxon>Vertebrata</taxon>
        <taxon>Euteleostomi</taxon>
        <taxon>Actinopterygii</taxon>
        <taxon>Neopterygii</taxon>
        <taxon>Teleostei</taxon>
        <taxon>Neoteleostei</taxon>
        <taxon>Acanthomorphata</taxon>
        <taxon>Zeiogadaria</taxon>
        <taxon>Gadariae</taxon>
        <taxon>Gadiformes</taxon>
        <taxon>Gadoidei</taxon>
        <taxon>Merlucciidae</taxon>
        <taxon>Merluccius</taxon>
    </lineage>
</organism>
<dbReference type="PANTHER" id="PTHR13720">
    <property type="entry name" value="WD-40 REPEAT PROTEIN"/>
    <property type="match status" value="1"/>
</dbReference>
<dbReference type="Gene3D" id="2.130.10.10">
    <property type="entry name" value="YVTN repeat-like/Quinoprotein amine dehydrogenase"/>
    <property type="match status" value="3"/>
</dbReference>
<accession>A0AA47MDM4</accession>
<dbReference type="InterPro" id="IPR036322">
    <property type="entry name" value="WD40_repeat_dom_sf"/>
</dbReference>
<evidence type="ECO:0000256" key="4">
    <source>
        <dbReference type="ARBA" id="ARBA00023273"/>
    </source>
</evidence>
<keyword evidence="2" id="KW-0853">WD repeat</keyword>
<protein>
    <recommendedName>
        <fullName evidence="5">Cilia- and flagella-associated protein 251</fullName>
    </recommendedName>
</protein>
<evidence type="ECO:0000313" key="7">
    <source>
        <dbReference type="EMBL" id="KAK0138139.1"/>
    </source>
</evidence>
<dbReference type="GO" id="GO:0036126">
    <property type="term" value="C:sperm flagellum"/>
    <property type="evidence" value="ECO:0007669"/>
    <property type="project" value="TreeGrafter"/>
</dbReference>
<keyword evidence="8" id="KW-1185">Reference proteome</keyword>
<dbReference type="InterPro" id="IPR015943">
    <property type="entry name" value="WD40/YVTN_repeat-like_dom_sf"/>
</dbReference>
<dbReference type="InterPro" id="IPR011992">
    <property type="entry name" value="EF-hand-dom_pair"/>
</dbReference>
<comment type="subcellular location">
    <subcellularLocation>
        <location evidence="1">Cell projection</location>
        <location evidence="1">Cilium</location>
    </subcellularLocation>
</comment>
<dbReference type="InterPro" id="IPR001680">
    <property type="entry name" value="WD40_rpt"/>
</dbReference>
<evidence type="ECO:0000256" key="3">
    <source>
        <dbReference type="ARBA" id="ARBA00022737"/>
    </source>
</evidence>
<dbReference type="SUPFAM" id="SSF47473">
    <property type="entry name" value="EF-hand"/>
    <property type="match status" value="1"/>
</dbReference>
<sequence length="935" mass="103596">MSDSGTEELIPSTFKEQTVDDNGDEGGSHQSSDGDEGLKSSSEEEEEEEHADVERDEATSSQVFTAADTLLPKKEPSMRTHALSLDWSFGINYALPVFNLQDSDQLVVLYAGAHVGVIYNHTSTSQHLLQGHGGPISCLCMSEDRRWLVTADNGQDPLLIIWDSYTGIPVHTLFDCHSEGSIIALAFSKDAKYLATLGEGDPQNYIIFNPSDSTELLSNSESQVLFYKTTEGNLEYIAPYLHDKSFNKSVGRLCQSLFHWQGKQALTATSAGNLVLWDVAEEEAAVGRGAVKLLPLQKDAITVLTSTDRWIVTGDVLGHIKFYDENLHLMSWYDELSLDAIASISFSKDTAPETGQDYPKSCTLEGQPFVIRSFVVSTVSATVVHVKTQGGVPQTLLREHSAPLHALACHPRWPILAMGSHSGILKVCDYNTKLTLASRVYESEKIQCLTFDPQGLYVAVGFASGAVHVLDACSLHSDAEDCFHFSGDSITHITFSMDSMYLATGDTGKAVTVFHLQSTPGSRTQRWQYVGRHRSHYKPIRELLFGVHLDSTRPRLLSLGMDRRLVEYDLDSSTEQQLVLLSTECVEQSAVPQCMTWYPPLTTEHFLLTASDQHKMKLLNSTTNMCRKTLLGPTYESPVQKMVVLPGSRDPYYLAFITKDKVGLQILPLDGNPYKSIAVICHPGGVSQLACSFDGRFVFTSGGADCTVLRWEINLDGLQAAASLGGSHLDPFYALLEGGRGGTVYREMEDFFYYCQLRHQGIDSMETWQVSSCVPLTEVPFLMRALGFFPTEQELEDMQNEVKFSKYAETGKYVTDVDLAEFLKLYINHRPAFGISREELAESFRVLSVWDGTGLPAIPRDQLLELLQARGEHMREDEVVECLTPALGASEKHTRNEEYSLDCVIPDWISAETFASHILGFPLCTETSDTSSPSV</sequence>
<dbReference type="Gene3D" id="1.10.238.10">
    <property type="entry name" value="EF-hand"/>
    <property type="match status" value="1"/>
</dbReference>
<dbReference type="SUPFAM" id="SSF50960">
    <property type="entry name" value="TolB, C-terminal domain"/>
    <property type="match status" value="1"/>
</dbReference>
<dbReference type="PANTHER" id="PTHR13720:SF13">
    <property type="entry name" value="CILIA- AND FLAGELLA-ASSOCIATED PROTEIN 251"/>
    <property type="match status" value="1"/>
</dbReference>
<keyword evidence="7" id="KW-0282">Flagellum</keyword>
<feature type="region of interest" description="Disordered" evidence="6">
    <location>
        <begin position="1"/>
        <end position="63"/>
    </location>
</feature>
<dbReference type="SUPFAM" id="SSF50978">
    <property type="entry name" value="WD40 repeat-like"/>
    <property type="match status" value="1"/>
</dbReference>
<dbReference type="AlphaFoldDB" id="A0AA47MDM4"/>
<dbReference type="SMART" id="SM00320">
    <property type="entry name" value="WD40"/>
    <property type="match status" value="8"/>
</dbReference>
<dbReference type="Proteomes" id="UP001174136">
    <property type="component" value="Unassembled WGS sequence"/>
</dbReference>
<keyword evidence="7" id="KW-0969">Cilium</keyword>
<keyword evidence="4" id="KW-0966">Cell projection</keyword>
<proteinExistence type="predicted"/>
<dbReference type="InterPro" id="IPR050630">
    <property type="entry name" value="WD_repeat_EMAP"/>
</dbReference>
<comment type="caution">
    <text evidence="7">The sequence shown here is derived from an EMBL/GenBank/DDBJ whole genome shotgun (WGS) entry which is preliminary data.</text>
</comment>
<evidence type="ECO:0000256" key="6">
    <source>
        <dbReference type="SAM" id="MobiDB-lite"/>
    </source>
</evidence>
<reference evidence="7" key="1">
    <citation type="journal article" date="2023" name="Front. Mar. Sci.">
        <title>A new Merluccius polli reference genome to investigate the effects of global change in West African waters.</title>
        <authorList>
            <person name="Mateo J.L."/>
            <person name="Blanco-Fernandez C."/>
            <person name="Garcia-Vazquez E."/>
            <person name="Machado-Schiaffino G."/>
        </authorList>
    </citation>
    <scope>NUCLEOTIDE SEQUENCE</scope>
    <source>
        <strain evidence="7">C29</strain>
        <tissue evidence="7">Fin</tissue>
    </source>
</reference>
<dbReference type="EMBL" id="JAOPHQ010004835">
    <property type="protein sequence ID" value="KAK0138139.1"/>
    <property type="molecule type" value="Genomic_DNA"/>
</dbReference>
<dbReference type="Pfam" id="PF00400">
    <property type="entry name" value="WD40"/>
    <property type="match status" value="2"/>
</dbReference>
<evidence type="ECO:0000256" key="2">
    <source>
        <dbReference type="ARBA" id="ARBA00022574"/>
    </source>
</evidence>
<evidence type="ECO:0000256" key="5">
    <source>
        <dbReference type="ARBA" id="ARBA00040994"/>
    </source>
</evidence>
<gene>
    <name evidence="7" type="primary">WDR66</name>
    <name evidence="7" type="ORF">N1851_025684</name>
</gene>